<evidence type="ECO:0000256" key="1">
    <source>
        <dbReference type="SAM" id="MobiDB-lite"/>
    </source>
</evidence>
<reference evidence="3 4" key="1">
    <citation type="submission" date="2024-01" db="EMBL/GenBank/DDBJ databases">
        <title>A draft genome for a cacao thread blight-causing isolate of Paramarasmius palmivorus.</title>
        <authorList>
            <person name="Baruah I.K."/>
            <person name="Bukari Y."/>
            <person name="Amoako-Attah I."/>
            <person name="Meinhardt L.W."/>
            <person name="Bailey B.A."/>
            <person name="Cohen S.P."/>
        </authorList>
    </citation>
    <scope>NUCLEOTIDE SEQUENCE [LARGE SCALE GENOMIC DNA]</scope>
    <source>
        <strain evidence="3 4">GH-12</strain>
    </source>
</reference>
<feature type="region of interest" description="Disordered" evidence="1">
    <location>
        <begin position="101"/>
        <end position="120"/>
    </location>
</feature>
<dbReference type="InterPro" id="IPR041457">
    <property type="entry name" value="CxC2_KDZ-assoc"/>
</dbReference>
<dbReference type="Pfam" id="PF18803">
    <property type="entry name" value="CxC2"/>
    <property type="match status" value="1"/>
</dbReference>
<feature type="compositionally biased region" description="Basic and acidic residues" evidence="1">
    <location>
        <begin position="40"/>
        <end position="49"/>
    </location>
</feature>
<sequence>MPGASKHQKGKPQGLQRFTTNVSNSTQKSLVMLRSQDLSADGRRVREKLVPVQPPPPLKKPRILAALAEHRVFDSDYGMDFGLGFGSFAAGGQYGVPALPREALEDKESKRKKRADASGKPMKDWIELTPKFLAELMFHEGRGGLAAQVECSECHKQNDALSRCRDCFSRRLLCAGCMVAEHQTRPFDRVEKWNGSFFERTTLQKLGLIIQLGHPIGEKCSQPQPSRTGFVVVDLEGIQDVSLQFCECRSVEAAGERWQQLMRARLYPATVAEPHTAFTFRTLSHFHHLTTQGKVSLYDFYYTLEKRTDALGISDPKDRYEAFIRVMRQWRYLRMLQRSGIGNQPSQRIEDIRDGELAIRCPACPRPGVNMPENFTALSKHIDACFRLKRRQISNEKKDPGLFTGLAYFVSQKDYQPWLKSVGEQKETSTCSGLAAVDQANTKYSRGYATTGSMLCLCARHEIVEPTGMVDLRKGEKFALSDYAVGSSQRHSDERLFRVLCYDIACQYHKRFFERMACLPTVARIGLHKDRWKFAVPKLHIQGHERRCQEYFALHFILGAGQTDGEGIEQHWANLGPIGTSTREMGPGHR</sequence>
<feature type="domain" description="CxC2-like cysteine cluster KDZ transposase-associated" evidence="2">
    <location>
        <begin position="203"/>
        <end position="312"/>
    </location>
</feature>
<name>A0AAW0B8N7_9AGAR</name>
<organism evidence="3 4">
    <name type="scientific">Paramarasmius palmivorus</name>
    <dbReference type="NCBI Taxonomy" id="297713"/>
    <lineage>
        <taxon>Eukaryota</taxon>
        <taxon>Fungi</taxon>
        <taxon>Dikarya</taxon>
        <taxon>Basidiomycota</taxon>
        <taxon>Agaricomycotina</taxon>
        <taxon>Agaricomycetes</taxon>
        <taxon>Agaricomycetidae</taxon>
        <taxon>Agaricales</taxon>
        <taxon>Marasmiineae</taxon>
        <taxon>Marasmiaceae</taxon>
        <taxon>Paramarasmius</taxon>
    </lineage>
</organism>
<protein>
    <recommendedName>
        <fullName evidence="2">CxC2-like cysteine cluster KDZ transposase-associated domain-containing protein</fullName>
    </recommendedName>
</protein>
<evidence type="ECO:0000313" key="4">
    <source>
        <dbReference type="Proteomes" id="UP001383192"/>
    </source>
</evidence>
<dbReference type="EMBL" id="JAYKXP010000155">
    <property type="protein sequence ID" value="KAK7021990.1"/>
    <property type="molecule type" value="Genomic_DNA"/>
</dbReference>
<accession>A0AAW0B8N7</accession>
<feature type="region of interest" description="Disordered" evidence="1">
    <location>
        <begin position="1"/>
        <end position="56"/>
    </location>
</feature>
<keyword evidence="4" id="KW-1185">Reference proteome</keyword>
<dbReference type="InterPro" id="IPR040521">
    <property type="entry name" value="KDZ"/>
</dbReference>
<feature type="compositionally biased region" description="Basic and acidic residues" evidence="1">
    <location>
        <begin position="102"/>
        <end position="120"/>
    </location>
</feature>
<comment type="caution">
    <text evidence="3">The sequence shown here is derived from an EMBL/GenBank/DDBJ whole genome shotgun (WGS) entry which is preliminary data.</text>
</comment>
<proteinExistence type="predicted"/>
<dbReference type="PANTHER" id="PTHR33096:SF1">
    <property type="entry name" value="CXC1-LIKE CYSTEINE CLUSTER ASSOCIATED WITH KDZ TRANSPOSASES DOMAIN-CONTAINING PROTEIN"/>
    <property type="match status" value="1"/>
</dbReference>
<feature type="compositionally biased region" description="Basic residues" evidence="1">
    <location>
        <begin position="1"/>
        <end position="10"/>
    </location>
</feature>
<evidence type="ECO:0000313" key="3">
    <source>
        <dbReference type="EMBL" id="KAK7021990.1"/>
    </source>
</evidence>
<feature type="compositionally biased region" description="Polar residues" evidence="1">
    <location>
        <begin position="16"/>
        <end position="29"/>
    </location>
</feature>
<dbReference type="PANTHER" id="PTHR33096">
    <property type="entry name" value="CXC2 DOMAIN-CONTAINING PROTEIN"/>
    <property type="match status" value="1"/>
</dbReference>
<gene>
    <name evidence="3" type="ORF">VNI00_017092</name>
</gene>
<dbReference type="Pfam" id="PF18758">
    <property type="entry name" value="KDZ"/>
    <property type="match status" value="1"/>
</dbReference>
<evidence type="ECO:0000259" key="2">
    <source>
        <dbReference type="Pfam" id="PF18803"/>
    </source>
</evidence>
<dbReference type="AlphaFoldDB" id="A0AAW0B8N7"/>
<dbReference type="Proteomes" id="UP001383192">
    <property type="component" value="Unassembled WGS sequence"/>
</dbReference>